<reference evidence="1" key="1">
    <citation type="submission" date="2020-09" db="EMBL/GenBank/DDBJ databases">
        <title>Genome-Enabled Discovery of Anthraquinone Biosynthesis in Senna tora.</title>
        <authorList>
            <person name="Kang S.-H."/>
            <person name="Pandey R.P."/>
            <person name="Lee C.-M."/>
            <person name="Sim J.-S."/>
            <person name="Jeong J.-T."/>
            <person name="Choi B.-S."/>
            <person name="Jung M."/>
            <person name="Ginzburg D."/>
            <person name="Zhao K."/>
            <person name="Won S.Y."/>
            <person name="Oh T.-J."/>
            <person name="Yu Y."/>
            <person name="Kim N.-H."/>
            <person name="Lee O.R."/>
            <person name="Lee T.-H."/>
            <person name="Bashyal P."/>
            <person name="Kim T.-S."/>
            <person name="Lee W.-H."/>
            <person name="Kawkins C."/>
            <person name="Kim C.-K."/>
            <person name="Kim J.S."/>
            <person name="Ahn B.O."/>
            <person name="Rhee S.Y."/>
            <person name="Sohng J.K."/>
        </authorList>
    </citation>
    <scope>NUCLEOTIDE SEQUENCE</scope>
    <source>
        <tissue evidence="1">Leaf</tissue>
    </source>
</reference>
<gene>
    <name evidence="1" type="ORF">G2W53_024834</name>
</gene>
<dbReference type="AlphaFoldDB" id="A0A834WJQ4"/>
<evidence type="ECO:0000313" key="2">
    <source>
        <dbReference type="Proteomes" id="UP000634136"/>
    </source>
</evidence>
<dbReference type="EMBL" id="JAAIUW010000008">
    <property type="protein sequence ID" value="KAF7819379.1"/>
    <property type="molecule type" value="Genomic_DNA"/>
</dbReference>
<accession>A0A834WJQ4</accession>
<sequence length="256" mass="27069">MLIAASPNLFFADIVSALSSPPCSFGNRRSKAEITTPKVSHMSSNLNSFSAERFVIATPSAKLRSYSRNEESCSGTSPHLVLPSHSSYLAIISSVRSKNLSTQSGISFTSASCCCKLTIHESMFVETFSRVGGEHLRTSSTLSLASPSVATSALVSSSGLASLQDLGSDNGERGVSLVLCCSSFSEFSTCVFSIFVDNFGAYCAPLTNGFDFRFGMQTREFILAPNTSAFPSDPDEQEAELEALSGSAANNLKLGG</sequence>
<evidence type="ECO:0000313" key="1">
    <source>
        <dbReference type="EMBL" id="KAF7819379.1"/>
    </source>
</evidence>
<dbReference type="Proteomes" id="UP000634136">
    <property type="component" value="Unassembled WGS sequence"/>
</dbReference>
<proteinExistence type="predicted"/>
<name>A0A834WJQ4_9FABA</name>
<organism evidence="1 2">
    <name type="scientific">Senna tora</name>
    <dbReference type="NCBI Taxonomy" id="362788"/>
    <lineage>
        <taxon>Eukaryota</taxon>
        <taxon>Viridiplantae</taxon>
        <taxon>Streptophyta</taxon>
        <taxon>Embryophyta</taxon>
        <taxon>Tracheophyta</taxon>
        <taxon>Spermatophyta</taxon>
        <taxon>Magnoliopsida</taxon>
        <taxon>eudicotyledons</taxon>
        <taxon>Gunneridae</taxon>
        <taxon>Pentapetalae</taxon>
        <taxon>rosids</taxon>
        <taxon>fabids</taxon>
        <taxon>Fabales</taxon>
        <taxon>Fabaceae</taxon>
        <taxon>Caesalpinioideae</taxon>
        <taxon>Cassia clade</taxon>
        <taxon>Senna</taxon>
    </lineage>
</organism>
<keyword evidence="2" id="KW-1185">Reference proteome</keyword>
<protein>
    <submittedName>
        <fullName evidence="1">Exocyst complex component EXO70B1</fullName>
    </submittedName>
</protein>
<comment type="caution">
    <text evidence="1">The sequence shown here is derived from an EMBL/GenBank/DDBJ whole genome shotgun (WGS) entry which is preliminary data.</text>
</comment>